<dbReference type="Pfam" id="PF03732">
    <property type="entry name" value="Retrotrans_gag"/>
    <property type="match status" value="1"/>
</dbReference>
<dbReference type="InterPro" id="IPR005162">
    <property type="entry name" value="Retrotrans_gag_dom"/>
</dbReference>
<name>A0A8B8KGU6_ABRPR</name>
<protein>
    <submittedName>
        <fullName evidence="4">Uncharacterized protein LOC113855608</fullName>
    </submittedName>
</protein>
<dbReference type="SUPFAM" id="SSF57756">
    <property type="entry name" value="Retrovirus zinc finger-like domains"/>
    <property type="match status" value="1"/>
</dbReference>
<dbReference type="AlphaFoldDB" id="A0A8B8KGU6"/>
<dbReference type="Proteomes" id="UP000694853">
    <property type="component" value="Unplaced"/>
</dbReference>
<evidence type="ECO:0000256" key="1">
    <source>
        <dbReference type="SAM" id="MobiDB-lite"/>
    </source>
</evidence>
<dbReference type="GO" id="GO:0003676">
    <property type="term" value="F:nucleic acid binding"/>
    <property type="evidence" value="ECO:0007669"/>
    <property type="project" value="InterPro"/>
</dbReference>
<sequence length="304" mass="33794">MVNANTSKDCLVDTTGVQISSPRNPGLKRRDEIRCGERFLSLDSGEPAEYQGLSAFTGHDPPKFEGEFNPEGAQRWLANVEKVFNAMGCREEHKWETFKAIFLGNYFPRDLKKQKAREFLKQKQGNMTVGEYAAKFQDYPSSSQCVSADRLAHSGEQVRIFEANSRSKTVDTRGSGPAKHDRRPLRISKRLYSGSSNSQSKGSSSQEKSSGNGSGSGFFRGPIKCFRCGRLHMVRDCPQLKTSCSNCGKLGHTANSEFVHDELPCNVVVTTPIAVNHVLLDFKEKTLIFEAIMAEILRLMSRGA</sequence>
<dbReference type="GeneID" id="113855608"/>
<feature type="compositionally biased region" description="Basic residues" evidence="1">
    <location>
        <begin position="180"/>
        <end position="189"/>
    </location>
</feature>
<reference evidence="3" key="1">
    <citation type="journal article" date="2019" name="Toxins">
        <title>Detection of Abrin-Like and Prepropulchellin-Like Toxin Genes and Transcripts Using Whole Genome Sequencing and Full-Length Transcript Sequencing of Abrus precatorius.</title>
        <authorList>
            <person name="Hovde B.T."/>
            <person name="Daligault H.E."/>
            <person name="Hanschen E.R."/>
            <person name="Kunde Y.A."/>
            <person name="Johnson M.B."/>
            <person name="Starkenburg S.R."/>
            <person name="Johnson S.L."/>
        </authorList>
    </citation>
    <scope>NUCLEOTIDE SEQUENCE [LARGE SCALE GENOMIC DNA]</scope>
</reference>
<dbReference type="InterPro" id="IPR036875">
    <property type="entry name" value="Znf_CCHC_sf"/>
</dbReference>
<dbReference type="OrthoDB" id="1460500at2759"/>
<dbReference type="Gene3D" id="4.10.60.10">
    <property type="entry name" value="Zinc finger, CCHC-type"/>
    <property type="match status" value="1"/>
</dbReference>
<feature type="region of interest" description="Disordered" evidence="1">
    <location>
        <begin position="162"/>
        <end position="215"/>
    </location>
</feature>
<dbReference type="KEGG" id="aprc:113855608"/>
<proteinExistence type="predicted"/>
<dbReference type="RefSeq" id="XP_027343040.1">
    <property type="nucleotide sequence ID" value="XM_027487239.1"/>
</dbReference>
<feature type="compositionally biased region" description="Low complexity" evidence="1">
    <location>
        <begin position="193"/>
        <end position="211"/>
    </location>
</feature>
<keyword evidence="3" id="KW-1185">Reference proteome</keyword>
<reference evidence="4" key="2">
    <citation type="submission" date="2025-08" db="UniProtKB">
        <authorList>
            <consortium name="RefSeq"/>
        </authorList>
    </citation>
    <scope>IDENTIFICATION</scope>
    <source>
        <tissue evidence="4">Young leaves</tissue>
    </source>
</reference>
<accession>A0A8B8KGU6</accession>
<feature type="domain" description="Retrotransposon gag" evidence="2">
    <location>
        <begin position="73"/>
        <end position="141"/>
    </location>
</feature>
<evidence type="ECO:0000313" key="4">
    <source>
        <dbReference type="RefSeq" id="XP_027343040.1"/>
    </source>
</evidence>
<evidence type="ECO:0000313" key="3">
    <source>
        <dbReference type="Proteomes" id="UP000694853"/>
    </source>
</evidence>
<evidence type="ECO:0000259" key="2">
    <source>
        <dbReference type="Pfam" id="PF03732"/>
    </source>
</evidence>
<organism evidence="3 4">
    <name type="scientific">Abrus precatorius</name>
    <name type="common">Indian licorice</name>
    <name type="synonym">Glycine abrus</name>
    <dbReference type="NCBI Taxonomy" id="3816"/>
    <lineage>
        <taxon>Eukaryota</taxon>
        <taxon>Viridiplantae</taxon>
        <taxon>Streptophyta</taxon>
        <taxon>Embryophyta</taxon>
        <taxon>Tracheophyta</taxon>
        <taxon>Spermatophyta</taxon>
        <taxon>Magnoliopsida</taxon>
        <taxon>eudicotyledons</taxon>
        <taxon>Gunneridae</taxon>
        <taxon>Pentapetalae</taxon>
        <taxon>rosids</taxon>
        <taxon>fabids</taxon>
        <taxon>Fabales</taxon>
        <taxon>Fabaceae</taxon>
        <taxon>Papilionoideae</taxon>
        <taxon>50 kb inversion clade</taxon>
        <taxon>NPAAA clade</taxon>
        <taxon>indigoferoid/millettioid clade</taxon>
        <taxon>Abreae</taxon>
        <taxon>Abrus</taxon>
    </lineage>
</organism>
<gene>
    <name evidence="4" type="primary">LOC113855608</name>
</gene>
<dbReference type="GO" id="GO:0008270">
    <property type="term" value="F:zinc ion binding"/>
    <property type="evidence" value="ECO:0007669"/>
    <property type="project" value="InterPro"/>
</dbReference>